<dbReference type="PANTHER" id="PTHR21581">
    <property type="entry name" value="D-ALANYL-D-ALANINE CARBOXYPEPTIDASE"/>
    <property type="match status" value="1"/>
</dbReference>
<dbReference type="HOGENOM" id="CLU_028756_0_0_1"/>
<dbReference type="GO" id="GO:0005794">
    <property type="term" value="C:Golgi apparatus"/>
    <property type="evidence" value="ECO:0007669"/>
    <property type="project" value="TreeGrafter"/>
</dbReference>
<dbReference type="AlphaFoldDB" id="A0A067Q3V5"/>
<dbReference type="PANTHER" id="PTHR21581:SF6">
    <property type="entry name" value="TRAFFICKING PROTEIN PARTICLE COMPLEX SUBUNIT 12"/>
    <property type="match status" value="1"/>
</dbReference>
<evidence type="ECO:0000313" key="1">
    <source>
        <dbReference type="EMBL" id="KDQ61743.1"/>
    </source>
</evidence>
<accession>A0A067Q3V5</accession>
<dbReference type="InParanoid" id="A0A067Q3V5"/>
<name>A0A067Q3V5_9AGAM</name>
<dbReference type="Proteomes" id="UP000027265">
    <property type="component" value="Unassembled WGS sequence"/>
</dbReference>
<evidence type="ECO:0000313" key="2">
    <source>
        <dbReference type="Proteomes" id="UP000027265"/>
    </source>
</evidence>
<dbReference type="Gene3D" id="1.25.40.10">
    <property type="entry name" value="Tetratricopeptide repeat domain"/>
    <property type="match status" value="2"/>
</dbReference>
<dbReference type="OrthoDB" id="428342at2759"/>
<dbReference type="STRING" id="933084.A0A067Q3V5"/>
<proteinExistence type="predicted"/>
<dbReference type="EMBL" id="KL197712">
    <property type="protein sequence ID" value="KDQ61743.1"/>
    <property type="molecule type" value="Genomic_DNA"/>
</dbReference>
<organism evidence="1 2">
    <name type="scientific">Jaapia argillacea MUCL 33604</name>
    <dbReference type="NCBI Taxonomy" id="933084"/>
    <lineage>
        <taxon>Eukaryota</taxon>
        <taxon>Fungi</taxon>
        <taxon>Dikarya</taxon>
        <taxon>Basidiomycota</taxon>
        <taxon>Agaricomycotina</taxon>
        <taxon>Agaricomycetes</taxon>
        <taxon>Agaricomycetidae</taxon>
        <taxon>Jaapiales</taxon>
        <taxon>Jaapiaceae</taxon>
        <taxon>Jaapia</taxon>
    </lineage>
</organism>
<gene>
    <name evidence="1" type="ORF">JAAARDRAFT_66810</name>
</gene>
<keyword evidence="2" id="KW-1185">Reference proteome</keyword>
<reference evidence="2" key="1">
    <citation type="journal article" date="2014" name="Proc. Natl. Acad. Sci. U.S.A.">
        <title>Extensive sampling of basidiomycete genomes demonstrates inadequacy of the white-rot/brown-rot paradigm for wood decay fungi.</title>
        <authorList>
            <person name="Riley R."/>
            <person name="Salamov A.A."/>
            <person name="Brown D.W."/>
            <person name="Nagy L.G."/>
            <person name="Floudas D."/>
            <person name="Held B.W."/>
            <person name="Levasseur A."/>
            <person name="Lombard V."/>
            <person name="Morin E."/>
            <person name="Otillar R."/>
            <person name="Lindquist E.A."/>
            <person name="Sun H."/>
            <person name="LaButti K.M."/>
            <person name="Schmutz J."/>
            <person name="Jabbour D."/>
            <person name="Luo H."/>
            <person name="Baker S.E."/>
            <person name="Pisabarro A.G."/>
            <person name="Walton J.D."/>
            <person name="Blanchette R.A."/>
            <person name="Henrissat B."/>
            <person name="Martin F."/>
            <person name="Cullen D."/>
            <person name="Hibbett D.S."/>
            <person name="Grigoriev I.V."/>
        </authorList>
    </citation>
    <scope>NUCLEOTIDE SEQUENCE [LARGE SCALE GENOMIC DNA]</scope>
    <source>
        <strain evidence="2">MUCL 33604</strain>
    </source>
</reference>
<dbReference type="GO" id="GO:0030008">
    <property type="term" value="C:TRAPP complex"/>
    <property type="evidence" value="ECO:0007669"/>
    <property type="project" value="TreeGrafter"/>
</dbReference>
<dbReference type="InterPro" id="IPR011990">
    <property type="entry name" value="TPR-like_helical_dom_sf"/>
</dbReference>
<sequence length="336" mass="37482">MTNSWRALAQMARDRIVATDPEDLPLVLSLWYLRLSSLARLRLTNQTLGEMNNLFSVIGSIQNPLAREYLFDKYMPFELEVMRARSIYWAGDQVPATERNMGYLDALYALVHKCKRRAREVSKRREGRKTEEVMSVNDEKEMWVERGARVCLIIASQLVEMKDYAAATKLLLPLLKSSSQPSPELRSAIAKIYLQSGQVSIASQHFAIVEADPDANENLKDMNASLLAAAEGDWAKVAEALQHILARDPENFAAVNNLSVALLSQGRLKEGIEVLEAALQVSPSSVVVAEPFLFNLSTLYELRSATAADKKRNLLIEVAKWSGDGLKTACLKMPSN</sequence>
<dbReference type="SUPFAM" id="SSF48452">
    <property type="entry name" value="TPR-like"/>
    <property type="match status" value="1"/>
</dbReference>
<protein>
    <submittedName>
        <fullName evidence="1">Uncharacterized protein</fullName>
    </submittedName>
</protein>
<dbReference type="Pfam" id="PF14559">
    <property type="entry name" value="TPR_19"/>
    <property type="match status" value="1"/>
</dbReference>